<accession>A0AAD7WR69</accession>
<reference evidence="2" key="1">
    <citation type="journal article" date="2023" name="Science">
        <title>Genome structures resolve the early diversification of teleost fishes.</title>
        <authorList>
            <person name="Parey E."/>
            <person name="Louis A."/>
            <person name="Montfort J."/>
            <person name="Bouchez O."/>
            <person name="Roques C."/>
            <person name="Iampietro C."/>
            <person name="Lluch J."/>
            <person name="Castinel A."/>
            <person name="Donnadieu C."/>
            <person name="Desvignes T."/>
            <person name="Floi Bucao C."/>
            <person name="Jouanno E."/>
            <person name="Wen M."/>
            <person name="Mejri S."/>
            <person name="Dirks R."/>
            <person name="Jansen H."/>
            <person name="Henkel C."/>
            <person name="Chen W.J."/>
            <person name="Zahm M."/>
            <person name="Cabau C."/>
            <person name="Klopp C."/>
            <person name="Thompson A.W."/>
            <person name="Robinson-Rechavi M."/>
            <person name="Braasch I."/>
            <person name="Lecointre G."/>
            <person name="Bobe J."/>
            <person name="Postlethwait J.H."/>
            <person name="Berthelot C."/>
            <person name="Roest Crollius H."/>
            <person name="Guiguen Y."/>
        </authorList>
    </citation>
    <scope>NUCLEOTIDE SEQUENCE</scope>
    <source>
        <strain evidence="2">NC1722</strain>
    </source>
</reference>
<proteinExistence type="predicted"/>
<keyword evidence="3" id="KW-1185">Reference proteome</keyword>
<feature type="region of interest" description="Disordered" evidence="1">
    <location>
        <begin position="1"/>
        <end position="20"/>
    </location>
</feature>
<dbReference type="Proteomes" id="UP001221898">
    <property type="component" value="Unassembled WGS sequence"/>
</dbReference>
<name>A0AAD7WR69_9TELE</name>
<feature type="region of interest" description="Disordered" evidence="1">
    <location>
        <begin position="31"/>
        <end position="51"/>
    </location>
</feature>
<comment type="caution">
    <text evidence="2">The sequence shown here is derived from an EMBL/GenBank/DDBJ whole genome shotgun (WGS) entry which is preliminary data.</text>
</comment>
<sequence>MGDGRELSQGPAGEACTSSCQSPTLEIALRFESPDSPADGRKKRKKPPPLSLVRHYGRLFLRRALSPTPGAPDEDAALPLLLSAGSFSPPRAGGRCRGISRRRRTAEEAFRERYLHAGRSIRAGVRMRSRGAERDTPGPGPGQAWVWELRAQRWRVSGLWDGQEAPLAAAAALL</sequence>
<dbReference type="AlphaFoldDB" id="A0AAD7WR69"/>
<organism evidence="2 3">
    <name type="scientific">Aldrovandia affinis</name>
    <dbReference type="NCBI Taxonomy" id="143900"/>
    <lineage>
        <taxon>Eukaryota</taxon>
        <taxon>Metazoa</taxon>
        <taxon>Chordata</taxon>
        <taxon>Craniata</taxon>
        <taxon>Vertebrata</taxon>
        <taxon>Euteleostomi</taxon>
        <taxon>Actinopterygii</taxon>
        <taxon>Neopterygii</taxon>
        <taxon>Teleostei</taxon>
        <taxon>Notacanthiformes</taxon>
        <taxon>Halosauridae</taxon>
        <taxon>Aldrovandia</taxon>
    </lineage>
</organism>
<dbReference type="EMBL" id="JAINUG010000044">
    <property type="protein sequence ID" value="KAJ8406257.1"/>
    <property type="molecule type" value="Genomic_DNA"/>
</dbReference>
<gene>
    <name evidence="2" type="ORF">AAFF_G00304880</name>
</gene>
<evidence type="ECO:0000256" key="1">
    <source>
        <dbReference type="SAM" id="MobiDB-lite"/>
    </source>
</evidence>
<protein>
    <submittedName>
        <fullName evidence="2">Uncharacterized protein</fullName>
    </submittedName>
</protein>
<evidence type="ECO:0000313" key="2">
    <source>
        <dbReference type="EMBL" id="KAJ8406257.1"/>
    </source>
</evidence>
<evidence type="ECO:0000313" key="3">
    <source>
        <dbReference type="Proteomes" id="UP001221898"/>
    </source>
</evidence>